<dbReference type="InterPro" id="IPR006060">
    <property type="entry name" value="Maltose/Cyclodextrin-bd"/>
</dbReference>
<dbReference type="PROSITE" id="PS51318">
    <property type="entry name" value="TAT"/>
    <property type="match status" value="1"/>
</dbReference>
<dbReference type="GO" id="GO:1901982">
    <property type="term" value="F:maltose binding"/>
    <property type="evidence" value="ECO:0007669"/>
    <property type="project" value="TreeGrafter"/>
</dbReference>
<dbReference type="InterPro" id="IPR006311">
    <property type="entry name" value="TAT_signal"/>
</dbReference>
<evidence type="ECO:0000256" key="4">
    <source>
        <dbReference type="ARBA" id="ARBA00022729"/>
    </source>
</evidence>
<evidence type="ECO:0000313" key="7">
    <source>
        <dbReference type="Proteomes" id="UP000198531"/>
    </source>
</evidence>
<dbReference type="EMBL" id="FOYT01000001">
    <property type="protein sequence ID" value="SFR38882.1"/>
    <property type="molecule type" value="Genomic_DNA"/>
</dbReference>
<gene>
    <name evidence="6" type="ORF">SAMN04487947_0790</name>
</gene>
<name>A0A1I6G9K5_9EURY</name>
<dbReference type="SUPFAM" id="SSF53850">
    <property type="entry name" value="Periplasmic binding protein-like II"/>
    <property type="match status" value="1"/>
</dbReference>
<keyword evidence="4" id="KW-0732">Signal</keyword>
<organism evidence="6 7">
    <name type="scientific">Halogeometricum rufum</name>
    <dbReference type="NCBI Taxonomy" id="553469"/>
    <lineage>
        <taxon>Archaea</taxon>
        <taxon>Methanobacteriati</taxon>
        <taxon>Methanobacteriota</taxon>
        <taxon>Stenosarchaea group</taxon>
        <taxon>Halobacteria</taxon>
        <taxon>Halobacteriales</taxon>
        <taxon>Haloferacaceae</taxon>
        <taxon>Halogeometricum</taxon>
    </lineage>
</organism>
<reference evidence="7" key="1">
    <citation type="submission" date="2016-10" db="EMBL/GenBank/DDBJ databases">
        <authorList>
            <person name="Varghese N."/>
            <person name="Submissions S."/>
        </authorList>
    </citation>
    <scope>NUCLEOTIDE SEQUENCE [LARGE SCALE GENOMIC DNA]</scope>
    <source>
        <strain evidence="7">CGMCC 1.7736</strain>
    </source>
</reference>
<feature type="region of interest" description="Disordered" evidence="5">
    <location>
        <begin position="32"/>
        <end position="62"/>
    </location>
</feature>
<dbReference type="PRINTS" id="PR00181">
    <property type="entry name" value="MALTOSEBP"/>
</dbReference>
<dbReference type="GO" id="GO:0015768">
    <property type="term" value="P:maltose transport"/>
    <property type="evidence" value="ECO:0007669"/>
    <property type="project" value="TreeGrafter"/>
</dbReference>
<dbReference type="InterPro" id="IPR006059">
    <property type="entry name" value="SBP"/>
</dbReference>
<comment type="similarity">
    <text evidence="1">Belongs to the bacterial solute-binding protein 1 family.</text>
</comment>
<keyword evidence="7" id="KW-1185">Reference proteome</keyword>
<keyword evidence="3" id="KW-0762">Sugar transport</keyword>
<sequence length="431" mass="45698">MTMDRRTVLKHLGGAGVVGALAGCVGVQNQSEQTAAESGGESGSDATDSGGDATATESGPAGTAKAWYQLADTEVPARKEAIQSYNDATKHTVEGADISDLRKKTTSAVPANQGPATFEWAHDWVGDYHQRGFVVDKSDALSVSLDEFTDAAAGAVQFDGATVGLPHAAETVALVYNEEMVDSAPSTVAEMQSVMEEYHDPENGTYGLGYPFDPYFVSAWGQAFGGYYFDSEADPQLGINADATVKGFQFAVDELVPYMPNDPTYGPQAAAFAEGNAPFAINGPWYLSTLNEKGIDYGVAELPAPEGGEPSPYTGITMWYFSKGMEGDDATTQAALDFVEWYTTNEDVLLRNAKEQGSIPVLESIATSDELPAAVQGFSKAVRQGVPMPTHPKMNAVWTPVKDALTKAFNGDADVGAAMDEAAKTVRSNWE</sequence>
<evidence type="ECO:0000256" key="1">
    <source>
        <dbReference type="ARBA" id="ARBA00008520"/>
    </source>
</evidence>
<evidence type="ECO:0000313" key="6">
    <source>
        <dbReference type="EMBL" id="SFR38882.1"/>
    </source>
</evidence>
<dbReference type="GO" id="GO:0055052">
    <property type="term" value="C:ATP-binding cassette (ABC) transporter complex, substrate-binding subunit-containing"/>
    <property type="evidence" value="ECO:0007669"/>
    <property type="project" value="TreeGrafter"/>
</dbReference>
<dbReference type="STRING" id="553469.SAMN04487947_0790"/>
<dbReference type="GO" id="GO:0015144">
    <property type="term" value="F:carbohydrate transmembrane transporter activity"/>
    <property type="evidence" value="ECO:0007669"/>
    <property type="project" value="InterPro"/>
</dbReference>
<proteinExistence type="inferred from homology"/>
<dbReference type="Pfam" id="PF13416">
    <property type="entry name" value="SBP_bac_8"/>
    <property type="match status" value="1"/>
</dbReference>
<dbReference type="Gene3D" id="3.40.190.10">
    <property type="entry name" value="Periplasmic binding protein-like II"/>
    <property type="match status" value="2"/>
</dbReference>
<keyword evidence="2" id="KW-0813">Transport</keyword>
<protein>
    <submittedName>
        <fullName evidence="6">Arabinogalactan oligomer / maltooligosaccharide transport system substrate-binding protein</fullName>
    </submittedName>
</protein>
<accession>A0A1I6G9K5</accession>
<dbReference type="AlphaFoldDB" id="A0A1I6G9K5"/>
<evidence type="ECO:0000256" key="3">
    <source>
        <dbReference type="ARBA" id="ARBA00022597"/>
    </source>
</evidence>
<dbReference type="PANTHER" id="PTHR30061:SF50">
    <property type="entry name" value="MALTOSE_MALTODEXTRIN-BINDING PERIPLASMIC PROTEIN"/>
    <property type="match status" value="1"/>
</dbReference>
<dbReference type="OrthoDB" id="42146at2157"/>
<dbReference type="PROSITE" id="PS51257">
    <property type="entry name" value="PROKAR_LIPOPROTEIN"/>
    <property type="match status" value="1"/>
</dbReference>
<dbReference type="RefSeq" id="WP_089804784.1">
    <property type="nucleotide sequence ID" value="NZ_FOYT01000001.1"/>
</dbReference>
<evidence type="ECO:0000256" key="2">
    <source>
        <dbReference type="ARBA" id="ARBA00022448"/>
    </source>
</evidence>
<dbReference type="GO" id="GO:0042956">
    <property type="term" value="P:maltodextrin transmembrane transport"/>
    <property type="evidence" value="ECO:0007669"/>
    <property type="project" value="TreeGrafter"/>
</dbReference>
<evidence type="ECO:0000256" key="5">
    <source>
        <dbReference type="SAM" id="MobiDB-lite"/>
    </source>
</evidence>
<dbReference type="Proteomes" id="UP000198531">
    <property type="component" value="Unassembled WGS sequence"/>
</dbReference>
<dbReference type="PANTHER" id="PTHR30061">
    <property type="entry name" value="MALTOSE-BINDING PERIPLASMIC PROTEIN"/>
    <property type="match status" value="1"/>
</dbReference>